<dbReference type="PROSITE" id="PS00622">
    <property type="entry name" value="HTH_LUXR_1"/>
    <property type="match status" value="1"/>
</dbReference>
<dbReference type="PROSITE" id="PS50043">
    <property type="entry name" value="HTH_LUXR_2"/>
    <property type="match status" value="1"/>
</dbReference>
<evidence type="ECO:0000259" key="4">
    <source>
        <dbReference type="PROSITE" id="PS50043"/>
    </source>
</evidence>
<dbReference type="AlphaFoldDB" id="A0A3B1BJZ2"/>
<dbReference type="CDD" id="cd06170">
    <property type="entry name" value="LuxR_C_like"/>
    <property type="match status" value="1"/>
</dbReference>
<evidence type="ECO:0000259" key="5">
    <source>
        <dbReference type="PROSITE" id="PS50110"/>
    </source>
</evidence>
<dbReference type="GO" id="GO:0003677">
    <property type="term" value="F:DNA binding"/>
    <property type="evidence" value="ECO:0007669"/>
    <property type="project" value="UniProtKB-KW"/>
</dbReference>
<reference evidence="6" key="1">
    <citation type="submission" date="2018-06" db="EMBL/GenBank/DDBJ databases">
        <authorList>
            <person name="Zhirakovskaya E."/>
        </authorList>
    </citation>
    <scope>NUCLEOTIDE SEQUENCE</scope>
</reference>
<dbReference type="SUPFAM" id="SSF46894">
    <property type="entry name" value="C-terminal effector domain of the bipartite response regulators"/>
    <property type="match status" value="1"/>
</dbReference>
<evidence type="ECO:0000256" key="2">
    <source>
        <dbReference type="ARBA" id="ARBA00023125"/>
    </source>
</evidence>
<dbReference type="EMBL" id="UOFZ01000012">
    <property type="protein sequence ID" value="VAX12114.1"/>
    <property type="molecule type" value="Genomic_DNA"/>
</dbReference>
<dbReference type="Pfam" id="PF00196">
    <property type="entry name" value="GerE"/>
    <property type="match status" value="1"/>
</dbReference>
<gene>
    <name evidence="6" type="ORF">MNBD_GAMMA24-2770</name>
</gene>
<dbReference type="PANTHER" id="PTHR44688:SF16">
    <property type="entry name" value="DNA-BINDING TRANSCRIPTIONAL ACTIVATOR DEVR_DOSR"/>
    <property type="match status" value="1"/>
</dbReference>
<dbReference type="InterPro" id="IPR036388">
    <property type="entry name" value="WH-like_DNA-bd_sf"/>
</dbReference>
<dbReference type="InterPro" id="IPR016032">
    <property type="entry name" value="Sig_transdc_resp-reg_C-effctor"/>
</dbReference>
<feature type="domain" description="Response regulatory" evidence="5">
    <location>
        <begin position="1"/>
        <end position="66"/>
    </location>
</feature>
<feature type="domain" description="HTH luxR-type" evidence="4">
    <location>
        <begin position="82"/>
        <end position="147"/>
    </location>
</feature>
<dbReference type="SUPFAM" id="SSF52172">
    <property type="entry name" value="CheY-like"/>
    <property type="match status" value="1"/>
</dbReference>
<dbReference type="PROSITE" id="PS50110">
    <property type="entry name" value="RESPONSE_REGULATORY"/>
    <property type="match status" value="1"/>
</dbReference>
<dbReference type="SMART" id="SM00421">
    <property type="entry name" value="HTH_LUXR"/>
    <property type="match status" value="1"/>
</dbReference>
<evidence type="ECO:0000256" key="1">
    <source>
        <dbReference type="ARBA" id="ARBA00023015"/>
    </source>
</evidence>
<keyword evidence="1" id="KW-0805">Transcription regulation</keyword>
<keyword evidence="2" id="KW-0238">DNA-binding</keyword>
<dbReference type="GO" id="GO:0000160">
    <property type="term" value="P:phosphorelay signal transduction system"/>
    <property type="evidence" value="ECO:0007669"/>
    <property type="project" value="InterPro"/>
</dbReference>
<dbReference type="InterPro" id="IPR001789">
    <property type="entry name" value="Sig_transdc_resp-reg_receiver"/>
</dbReference>
<dbReference type="PRINTS" id="PR00038">
    <property type="entry name" value="HTHLUXR"/>
</dbReference>
<dbReference type="InterPro" id="IPR011006">
    <property type="entry name" value="CheY-like_superfamily"/>
</dbReference>
<dbReference type="InterPro" id="IPR000792">
    <property type="entry name" value="Tscrpt_reg_LuxR_C"/>
</dbReference>
<proteinExistence type="predicted"/>
<evidence type="ECO:0008006" key="7">
    <source>
        <dbReference type="Google" id="ProtNLM"/>
    </source>
</evidence>
<evidence type="ECO:0000256" key="3">
    <source>
        <dbReference type="ARBA" id="ARBA00023163"/>
    </source>
</evidence>
<dbReference type="Gene3D" id="1.10.10.10">
    <property type="entry name" value="Winged helix-like DNA-binding domain superfamily/Winged helix DNA-binding domain"/>
    <property type="match status" value="1"/>
</dbReference>
<evidence type="ECO:0000313" key="6">
    <source>
        <dbReference type="EMBL" id="VAX12114.1"/>
    </source>
</evidence>
<organism evidence="6">
    <name type="scientific">hydrothermal vent metagenome</name>
    <dbReference type="NCBI Taxonomy" id="652676"/>
    <lineage>
        <taxon>unclassified sequences</taxon>
        <taxon>metagenomes</taxon>
        <taxon>ecological metagenomes</taxon>
    </lineage>
</organism>
<protein>
    <recommendedName>
        <fullName evidence="7">Two-component transcriptional response regulator, LuxR family</fullName>
    </recommendedName>
</protein>
<name>A0A3B1BJZ2_9ZZZZ</name>
<dbReference type="GO" id="GO:0006355">
    <property type="term" value="P:regulation of DNA-templated transcription"/>
    <property type="evidence" value="ECO:0007669"/>
    <property type="project" value="InterPro"/>
</dbReference>
<sequence length="150" mass="16881">DVRMPGMNGLELQQALIASTSTLPIIILTGHGDVPMAVRAMSEGAFDFVQKPFNGPQLLDRVEAAIARSEQLLKEKNRYKRLQSCYATLTPRERQVMDMIAAGKANKVIAIEMGIGQRTVEVHRHRVMEKMQAHSVAELIHFYLQLQKKL</sequence>
<dbReference type="Gene3D" id="3.40.50.2300">
    <property type="match status" value="1"/>
</dbReference>
<keyword evidence="3" id="KW-0804">Transcription</keyword>
<accession>A0A3B1BJZ2</accession>
<feature type="non-terminal residue" evidence="6">
    <location>
        <position position="1"/>
    </location>
</feature>
<dbReference type="PANTHER" id="PTHR44688">
    <property type="entry name" value="DNA-BINDING TRANSCRIPTIONAL ACTIVATOR DEVR_DOSR"/>
    <property type="match status" value="1"/>
</dbReference>
<dbReference type="Pfam" id="PF00072">
    <property type="entry name" value="Response_reg"/>
    <property type="match status" value="1"/>
</dbReference>